<proteinExistence type="predicted"/>
<keyword evidence="3" id="KW-1185">Reference proteome</keyword>
<feature type="transmembrane region" description="Helical" evidence="1">
    <location>
        <begin position="125"/>
        <end position="145"/>
    </location>
</feature>
<reference evidence="2" key="1">
    <citation type="submission" date="2020-11" db="EMBL/GenBank/DDBJ databases">
        <title>Nocardia NEAU-351.nov., a novel actinomycete isolated from the cow dung.</title>
        <authorList>
            <person name="Zhang X."/>
        </authorList>
    </citation>
    <scope>NUCLEOTIDE SEQUENCE</scope>
    <source>
        <strain evidence="2">NEAU-351</strain>
    </source>
</reference>
<accession>A0A931IBS8</accession>
<feature type="transmembrane region" description="Helical" evidence="1">
    <location>
        <begin position="186"/>
        <end position="219"/>
    </location>
</feature>
<feature type="transmembrane region" description="Helical" evidence="1">
    <location>
        <begin position="97"/>
        <end position="119"/>
    </location>
</feature>
<dbReference type="AlphaFoldDB" id="A0A931IBS8"/>
<feature type="transmembrane region" description="Helical" evidence="1">
    <location>
        <begin position="157"/>
        <end position="174"/>
    </location>
</feature>
<evidence type="ECO:0000313" key="2">
    <source>
        <dbReference type="EMBL" id="MBH0777287.1"/>
    </source>
</evidence>
<evidence type="ECO:0000256" key="1">
    <source>
        <dbReference type="SAM" id="Phobius"/>
    </source>
</evidence>
<dbReference type="EMBL" id="JADMLG010000004">
    <property type="protein sequence ID" value="MBH0777287.1"/>
    <property type="molecule type" value="Genomic_DNA"/>
</dbReference>
<keyword evidence="1" id="KW-0812">Transmembrane</keyword>
<keyword evidence="1" id="KW-1133">Transmembrane helix</keyword>
<name>A0A931IBS8_9NOCA</name>
<feature type="transmembrane region" description="Helical" evidence="1">
    <location>
        <begin position="389"/>
        <end position="409"/>
    </location>
</feature>
<sequence>MGLLDRWTGMRSLDMGGITYSFRTVTVFSFRKSRRSSILYRTRRDVRQTGHRSILLQSLIDNRSVLSDIPGSAIARQYKTEMRILRNLQASDGSGQIIFLMCQFIPRVIAGVAVAVLASMQNFNIEARVGVMMGVVIGVAAGVVAPGLSSILGARSVLILLPLIAGVATIPLLYGKSLESLSVTAHVSLLTILCLMTASLAISGLFVYSGLLIGLLIGLRRKNSHRRKIDPSMLIVNSLLDLIMLLRSAQALISEDGKWQVVSRLHESSAYIRTYLPVTGSILDPVERIVFEGRCHSASKIIRSYALWAALPTPSTRHDLLERLEEVTTNISLGLYDLMPKSEGVAVISVADRLRAMVRVLLNIMAGTIPLMLIYLAKWAGFDLSASGIGVGAAVFAILWAAVVIISSLDENYASRLAALSDMMSAIRGSAKSESAPGVVGGGQTGRN</sequence>
<feature type="transmembrane region" description="Helical" evidence="1">
    <location>
        <begin position="360"/>
        <end position="377"/>
    </location>
</feature>
<organism evidence="2 3">
    <name type="scientific">Nocardia bovistercoris</name>
    <dbReference type="NCBI Taxonomy" id="2785916"/>
    <lineage>
        <taxon>Bacteria</taxon>
        <taxon>Bacillati</taxon>
        <taxon>Actinomycetota</taxon>
        <taxon>Actinomycetes</taxon>
        <taxon>Mycobacteriales</taxon>
        <taxon>Nocardiaceae</taxon>
        <taxon>Nocardia</taxon>
    </lineage>
</organism>
<protein>
    <submittedName>
        <fullName evidence="2">Uncharacterized protein</fullName>
    </submittedName>
</protein>
<keyword evidence="1" id="KW-0472">Membrane</keyword>
<evidence type="ECO:0000313" key="3">
    <source>
        <dbReference type="Proteomes" id="UP000655751"/>
    </source>
</evidence>
<comment type="caution">
    <text evidence="2">The sequence shown here is derived from an EMBL/GenBank/DDBJ whole genome shotgun (WGS) entry which is preliminary data.</text>
</comment>
<dbReference type="RefSeq" id="WP_196149590.1">
    <property type="nucleotide sequence ID" value="NZ_JADMLG010000004.1"/>
</dbReference>
<gene>
    <name evidence="2" type="ORF">IT779_13450</name>
</gene>
<dbReference type="Proteomes" id="UP000655751">
    <property type="component" value="Unassembled WGS sequence"/>
</dbReference>